<dbReference type="AlphaFoldDB" id="A0A9J6NYH9"/>
<protein>
    <submittedName>
        <fullName evidence="2">Flp family type IVb pilin</fullName>
    </submittedName>
</protein>
<feature type="transmembrane region" description="Helical" evidence="1">
    <location>
        <begin position="20"/>
        <end position="38"/>
    </location>
</feature>
<accession>A0A9J6NYH9</accession>
<dbReference type="RefSeq" id="WP_250857040.1">
    <property type="nucleotide sequence ID" value="NZ_JAGSOJ010000001.1"/>
</dbReference>
<keyword evidence="1" id="KW-0472">Membrane</keyword>
<sequence length="62" mass="6649">MLNKMKNLFVEEKGQGMTEYGLVLGIIAVGAIAALVLLRDQISALVQGVTDRLTNETTTTTP</sequence>
<keyword evidence="1" id="KW-0812">Transmembrane</keyword>
<organism evidence="2 3">
    <name type="scientific">Oceanirhabdus seepicola</name>
    <dbReference type="NCBI Taxonomy" id="2828781"/>
    <lineage>
        <taxon>Bacteria</taxon>
        <taxon>Bacillati</taxon>
        <taxon>Bacillota</taxon>
        <taxon>Clostridia</taxon>
        <taxon>Eubacteriales</taxon>
        <taxon>Clostridiaceae</taxon>
        <taxon>Oceanirhabdus</taxon>
    </lineage>
</organism>
<dbReference type="Proteomes" id="UP001056429">
    <property type="component" value="Unassembled WGS sequence"/>
</dbReference>
<comment type="caution">
    <text evidence="2">The sequence shown here is derived from an EMBL/GenBank/DDBJ whole genome shotgun (WGS) entry which is preliminary data.</text>
</comment>
<dbReference type="EMBL" id="JAGSOJ010000001">
    <property type="protein sequence ID" value="MCM1988192.1"/>
    <property type="molecule type" value="Genomic_DNA"/>
</dbReference>
<evidence type="ECO:0000313" key="2">
    <source>
        <dbReference type="EMBL" id="MCM1988192.1"/>
    </source>
</evidence>
<name>A0A9J6NYH9_9CLOT</name>
<proteinExistence type="predicted"/>
<evidence type="ECO:0000313" key="3">
    <source>
        <dbReference type="Proteomes" id="UP001056429"/>
    </source>
</evidence>
<keyword evidence="3" id="KW-1185">Reference proteome</keyword>
<reference evidence="2" key="1">
    <citation type="journal article" date="2021" name="mSystems">
        <title>Bacteria and Archaea Synergistically Convert Glycine Betaine to Biogenic Methane in the Formosa Cold Seep of the South China Sea.</title>
        <authorList>
            <person name="Li L."/>
            <person name="Zhang W."/>
            <person name="Zhang S."/>
            <person name="Song L."/>
            <person name="Sun Q."/>
            <person name="Zhang H."/>
            <person name="Xiang H."/>
            <person name="Dong X."/>
        </authorList>
    </citation>
    <scope>NUCLEOTIDE SEQUENCE</scope>
    <source>
        <strain evidence="2">ZWT</strain>
    </source>
</reference>
<evidence type="ECO:0000256" key="1">
    <source>
        <dbReference type="SAM" id="Phobius"/>
    </source>
</evidence>
<reference evidence="2" key="2">
    <citation type="submission" date="2021-04" db="EMBL/GenBank/DDBJ databases">
        <authorList>
            <person name="Dong X."/>
        </authorList>
    </citation>
    <scope>NUCLEOTIDE SEQUENCE</scope>
    <source>
        <strain evidence="2">ZWT</strain>
    </source>
</reference>
<gene>
    <name evidence="2" type="ORF">KDK92_00455</name>
</gene>
<keyword evidence="1" id="KW-1133">Transmembrane helix</keyword>